<reference evidence="7 8" key="1">
    <citation type="submission" date="2020-09" db="EMBL/GenBank/DDBJ databases">
        <title>Marinomonas sp. nov., isolated from the cysticercosis algae of Qingdao, China.</title>
        <authorList>
            <person name="Sun X."/>
        </authorList>
    </citation>
    <scope>NUCLEOTIDE SEQUENCE [LARGE SCALE GENOMIC DNA]</scope>
    <source>
        <strain evidence="7 8">SM2066</strain>
    </source>
</reference>
<evidence type="ECO:0000256" key="3">
    <source>
        <dbReference type="ARBA" id="ARBA00022630"/>
    </source>
</evidence>
<comment type="caution">
    <text evidence="7">The sequence shown here is derived from an EMBL/GenBank/DDBJ whole genome shotgun (WGS) entry which is preliminary data.</text>
</comment>
<evidence type="ECO:0000259" key="6">
    <source>
        <dbReference type="PROSITE" id="PS51387"/>
    </source>
</evidence>
<dbReference type="EMBL" id="JACYFC010000001">
    <property type="protein sequence ID" value="MBD5770370.1"/>
    <property type="molecule type" value="Genomic_DNA"/>
</dbReference>
<name>A0ABR8NWD8_9GAMM</name>
<keyword evidence="5" id="KW-0560">Oxidoreductase</keyword>
<evidence type="ECO:0000256" key="1">
    <source>
        <dbReference type="ARBA" id="ARBA00001974"/>
    </source>
</evidence>
<dbReference type="InterPro" id="IPR016169">
    <property type="entry name" value="FAD-bd_PCMH_sub2"/>
</dbReference>
<evidence type="ECO:0000256" key="5">
    <source>
        <dbReference type="ARBA" id="ARBA00023002"/>
    </source>
</evidence>
<dbReference type="Gene3D" id="3.30.43.10">
    <property type="entry name" value="Uridine Diphospho-n-acetylenolpyruvylglucosamine Reductase, domain 2"/>
    <property type="match status" value="1"/>
</dbReference>
<dbReference type="PROSITE" id="PS51387">
    <property type="entry name" value="FAD_PCMH"/>
    <property type="match status" value="1"/>
</dbReference>
<protein>
    <submittedName>
        <fullName evidence="7">FAD-binding oxidoreductase</fullName>
    </submittedName>
</protein>
<comment type="cofactor">
    <cofactor evidence="1">
        <name>FAD</name>
        <dbReference type="ChEBI" id="CHEBI:57692"/>
    </cofactor>
</comment>
<feature type="domain" description="FAD-binding PCMH-type" evidence="6">
    <location>
        <begin position="60"/>
        <end position="228"/>
    </location>
</feature>
<keyword evidence="4" id="KW-0274">FAD</keyword>
<keyword evidence="3" id="KW-0285">Flavoprotein</keyword>
<dbReference type="InterPro" id="IPR050416">
    <property type="entry name" value="FAD-linked_Oxidoreductase"/>
</dbReference>
<dbReference type="InterPro" id="IPR016166">
    <property type="entry name" value="FAD-bd_PCMH"/>
</dbReference>
<dbReference type="InterPro" id="IPR016167">
    <property type="entry name" value="FAD-bd_PCMH_sub1"/>
</dbReference>
<keyword evidence="8" id="KW-1185">Reference proteome</keyword>
<dbReference type="Gene3D" id="3.30.465.10">
    <property type="match status" value="1"/>
</dbReference>
<evidence type="ECO:0000256" key="4">
    <source>
        <dbReference type="ARBA" id="ARBA00022827"/>
    </source>
</evidence>
<dbReference type="Pfam" id="PF08031">
    <property type="entry name" value="BBE"/>
    <property type="match status" value="1"/>
</dbReference>
<dbReference type="Gene3D" id="3.40.462.20">
    <property type="match status" value="1"/>
</dbReference>
<dbReference type="PANTHER" id="PTHR42973">
    <property type="entry name" value="BINDING OXIDOREDUCTASE, PUTATIVE (AFU_ORTHOLOGUE AFUA_1G17690)-RELATED"/>
    <property type="match status" value="1"/>
</dbReference>
<dbReference type="Proteomes" id="UP000604161">
    <property type="component" value="Unassembled WGS sequence"/>
</dbReference>
<dbReference type="SUPFAM" id="SSF56176">
    <property type="entry name" value="FAD-binding/transporter-associated domain-like"/>
    <property type="match status" value="1"/>
</dbReference>
<dbReference type="InterPro" id="IPR006094">
    <property type="entry name" value="Oxid_FAD_bind_N"/>
</dbReference>
<proteinExistence type="inferred from homology"/>
<dbReference type="InterPro" id="IPR012951">
    <property type="entry name" value="BBE"/>
</dbReference>
<gene>
    <name evidence="7" type="ORF">IF202_04835</name>
</gene>
<organism evidence="7 8">
    <name type="scientific">Marinomonas colpomeniae</name>
    <dbReference type="NCBI Taxonomy" id="2774408"/>
    <lineage>
        <taxon>Bacteria</taxon>
        <taxon>Pseudomonadati</taxon>
        <taxon>Pseudomonadota</taxon>
        <taxon>Gammaproteobacteria</taxon>
        <taxon>Oceanospirillales</taxon>
        <taxon>Oceanospirillaceae</taxon>
        <taxon>Marinomonas</taxon>
    </lineage>
</organism>
<dbReference type="Pfam" id="PF01565">
    <property type="entry name" value="FAD_binding_4"/>
    <property type="match status" value="1"/>
</dbReference>
<evidence type="ECO:0000313" key="7">
    <source>
        <dbReference type="EMBL" id="MBD5770370.1"/>
    </source>
</evidence>
<accession>A0ABR8NWD8</accession>
<dbReference type="PANTHER" id="PTHR42973:SF39">
    <property type="entry name" value="FAD-BINDING PCMH-TYPE DOMAIN-CONTAINING PROTEIN"/>
    <property type="match status" value="1"/>
</dbReference>
<sequence length="469" mass="52813">MKGSRINRRSLLKTIGLGAFFINTPWLSASTLISDDDDVSFLRKEHKLFNVYRRLFNKRFDVQPQIMAICKTERGVQKAVNYANEHNLDINIKSGGHSFEGFSLNDNGMVIDLSHMNGLELDDYHKLVAGPAVRLAQLYSYCLPKGRLLPSGSCASVGLSGITLGGGYGLFARQFGLTCDYLTGVRMVDINGNILDSDDLPELLWACRGAGNGNFGVITQLRFNTVEAPKTLYQHRFRSFKLSSKKAVGLAKLWFEQCDNLPNHAFSAFVLNGKTLTVMLTATEDDESMVEVLKNFDRIMDKNDNLNPDPLEVGVKYYYGRSDALYFKNISAGFYKNFSDIEECVETLFEITANTKGAVFQINTLGGNINNEKWLGEGAYAHRKANYLGEAQCYWEKSEDMQQGMDGMKSIQNALYENNVKEHYVNYPDVNIIGYESAYYGDGYARLQELKRKLDPDNRFNYAQSINVS</sequence>
<dbReference type="InterPro" id="IPR036318">
    <property type="entry name" value="FAD-bd_PCMH-like_sf"/>
</dbReference>
<comment type="similarity">
    <text evidence="2">Belongs to the oxygen-dependent FAD-linked oxidoreductase family.</text>
</comment>
<evidence type="ECO:0000313" key="8">
    <source>
        <dbReference type="Proteomes" id="UP000604161"/>
    </source>
</evidence>
<evidence type="ECO:0000256" key="2">
    <source>
        <dbReference type="ARBA" id="ARBA00005466"/>
    </source>
</evidence>
<dbReference type="RefSeq" id="WP_191593717.1">
    <property type="nucleotide sequence ID" value="NZ_JACYFC010000001.1"/>
</dbReference>